<dbReference type="HOGENOM" id="CLU_047530_0_1_9"/>
<gene>
    <name evidence="4" type="ordered locus">AXY_14380</name>
</gene>
<dbReference type="PANTHER" id="PTHR34475:SF1">
    <property type="entry name" value="CYTOSKELETON PROTEIN RODZ"/>
    <property type="match status" value="1"/>
</dbReference>
<dbReference type="InterPro" id="IPR050400">
    <property type="entry name" value="Bact_Cytoskel_RodZ"/>
</dbReference>
<dbReference type="CDD" id="cd00093">
    <property type="entry name" value="HTH_XRE"/>
    <property type="match status" value="1"/>
</dbReference>
<dbReference type="STRING" id="698758.AXY_14380"/>
<evidence type="ECO:0000313" key="4">
    <source>
        <dbReference type="EMBL" id="BAM47570.1"/>
    </source>
</evidence>
<dbReference type="Pfam" id="PF13464">
    <property type="entry name" value="RodZ_C"/>
    <property type="match status" value="1"/>
</dbReference>
<reference evidence="4 5" key="1">
    <citation type="submission" date="2011-01" db="EMBL/GenBank/DDBJ databases">
        <title>Whole genome sequence of Amphibacillus xylinus NBRC 15112.</title>
        <authorList>
            <person name="Nakazawa H."/>
            <person name="Katano Y."/>
            <person name="Nakamura S."/>
            <person name="Sasagawa M."/>
            <person name="Fukada J."/>
            <person name="Arai T."/>
            <person name="Sasakura N."/>
            <person name="Mochizuki D."/>
            <person name="Hosoyama A."/>
            <person name="Harada K."/>
            <person name="Horikawa H."/>
            <person name="Kato Y."/>
            <person name="Harada T."/>
            <person name="Sasaki K."/>
            <person name="Sekiguchi M."/>
            <person name="Hodoyama M."/>
            <person name="Nishiko R."/>
            <person name="Narita H."/>
            <person name="Hanamaki A."/>
            <person name="Hata C."/>
            <person name="Konno Y."/>
            <person name="Niimura Y."/>
            <person name="Yamazaki S."/>
            <person name="Fujita N."/>
        </authorList>
    </citation>
    <scope>NUCLEOTIDE SEQUENCE [LARGE SCALE GENOMIC DNA]</scope>
    <source>
        <strain evidence="5">ATCC 51415 / DSM 6626 / JCM 7361 / LMG 17667 / NBRC 15112 / Ep01</strain>
    </source>
</reference>
<dbReference type="Pfam" id="PF13413">
    <property type="entry name" value="HTH_25"/>
    <property type="match status" value="1"/>
</dbReference>
<feature type="region of interest" description="Disordered" evidence="1">
    <location>
        <begin position="75"/>
        <end position="99"/>
    </location>
</feature>
<keyword evidence="2" id="KW-0812">Transmembrane</keyword>
<evidence type="ECO:0000256" key="2">
    <source>
        <dbReference type="SAM" id="Phobius"/>
    </source>
</evidence>
<dbReference type="InterPro" id="IPR025194">
    <property type="entry name" value="RodZ-like_C"/>
</dbReference>
<keyword evidence="2" id="KW-0472">Membrane</keyword>
<name>K0IYH9_AMPXN</name>
<dbReference type="SUPFAM" id="SSF47413">
    <property type="entry name" value="lambda repressor-like DNA-binding domains"/>
    <property type="match status" value="1"/>
</dbReference>
<dbReference type="GO" id="GO:0003677">
    <property type="term" value="F:DNA binding"/>
    <property type="evidence" value="ECO:0007669"/>
    <property type="project" value="InterPro"/>
</dbReference>
<organism evidence="4 5">
    <name type="scientific">Amphibacillus xylanus (strain ATCC 51415 / DSM 6626 / JCM 7361 / LMG 17667 / NBRC 15112 / Ep01)</name>
    <dbReference type="NCBI Taxonomy" id="698758"/>
    <lineage>
        <taxon>Bacteria</taxon>
        <taxon>Bacillati</taxon>
        <taxon>Bacillota</taxon>
        <taxon>Bacilli</taxon>
        <taxon>Bacillales</taxon>
        <taxon>Bacillaceae</taxon>
        <taxon>Amphibacillus</taxon>
    </lineage>
</organism>
<feature type="region of interest" description="Disordered" evidence="1">
    <location>
        <begin position="132"/>
        <end position="186"/>
    </location>
</feature>
<evidence type="ECO:0000256" key="1">
    <source>
        <dbReference type="SAM" id="MobiDB-lite"/>
    </source>
</evidence>
<dbReference type="Gene3D" id="1.10.260.40">
    <property type="entry name" value="lambda repressor-like DNA-binding domains"/>
    <property type="match status" value="1"/>
</dbReference>
<dbReference type="InterPro" id="IPR010982">
    <property type="entry name" value="Lambda_DNA-bd_dom_sf"/>
</dbReference>
<evidence type="ECO:0000259" key="3">
    <source>
        <dbReference type="Pfam" id="PF13464"/>
    </source>
</evidence>
<keyword evidence="5" id="KW-1185">Reference proteome</keyword>
<dbReference type="EMBL" id="AP012050">
    <property type="protein sequence ID" value="BAM47570.1"/>
    <property type="molecule type" value="Genomic_DNA"/>
</dbReference>
<dbReference type="Proteomes" id="UP000006294">
    <property type="component" value="Chromosome"/>
</dbReference>
<dbReference type="RefSeq" id="WP_015010170.1">
    <property type="nucleotide sequence ID" value="NC_018704.1"/>
</dbReference>
<dbReference type="AlphaFoldDB" id="K0IYH9"/>
<keyword evidence="2" id="KW-1133">Transmembrane helix</keyword>
<accession>K0IYH9</accession>
<dbReference type="PANTHER" id="PTHR34475">
    <property type="match status" value="1"/>
</dbReference>
<protein>
    <recommendedName>
        <fullName evidence="3">Cytoskeleton protein RodZ-like C-terminal domain-containing protein</fullName>
    </recommendedName>
</protein>
<dbReference type="eggNOG" id="COG1426">
    <property type="taxonomic scope" value="Bacteria"/>
</dbReference>
<feature type="domain" description="Cytoskeleton protein RodZ-like C-terminal" evidence="3">
    <location>
        <begin position="215"/>
        <end position="276"/>
    </location>
</feature>
<evidence type="ECO:0000313" key="5">
    <source>
        <dbReference type="Proteomes" id="UP000006294"/>
    </source>
</evidence>
<proteinExistence type="predicted"/>
<dbReference type="OrthoDB" id="9797543at2"/>
<dbReference type="InterPro" id="IPR001387">
    <property type="entry name" value="Cro/C1-type_HTH"/>
</dbReference>
<feature type="compositionally biased region" description="Acidic residues" evidence="1">
    <location>
        <begin position="156"/>
        <end position="174"/>
    </location>
</feature>
<feature type="transmembrane region" description="Helical" evidence="2">
    <location>
        <begin position="101"/>
        <end position="123"/>
    </location>
</feature>
<sequence>MQIGEKLREARLEKGYSLDDVSQRTKIQIRHLKAIEENNFSMIPGNFYARVFIKEYANVVDLDFKALLDEHQHEIPSSEQQVDYTQLSRTRRKSTSSKPSPFATIMPTIIVFVLLFGVVFFIWRTSLNPNNSDPGITDQVDSDQSAGDKVSIPSNDSDDQSNQESDDTNDDTSENEPNKELDEEPELALISYENAESKYSYKSNEESIELIIESSTSNWLEVENDQGERLYYATLQSNASPITFDISTEDFIYLRFGNPQDIKIMINDIEVELSEEISPTAVQVLWLYLNEETE</sequence>
<dbReference type="KEGG" id="axl:AXY_14380"/>
<feature type="compositionally biased region" description="Polar residues" evidence="1">
    <location>
        <begin position="77"/>
        <end position="87"/>
    </location>
</feature>